<feature type="region of interest" description="Disordered" evidence="1">
    <location>
        <begin position="15"/>
        <end position="42"/>
    </location>
</feature>
<dbReference type="AlphaFoldDB" id="A0A9N8EJ92"/>
<accession>A0A9N8EJ92</accession>
<evidence type="ECO:0000313" key="3">
    <source>
        <dbReference type="Proteomes" id="UP001153069"/>
    </source>
</evidence>
<dbReference type="InterPro" id="IPR032710">
    <property type="entry name" value="NTF2-like_dom_sf"/>
</dbReference>
<dbReference type="OrthoDB" id="51356at2759"/>
<name>A0A9N8EJ92_9STRA</name>
<evidence type="ECO:0000256" key="1">
    <source>
        <dbReference type="SAM" id="MobiDB-lite"/>
    </source>
</evidence>
<dbReference type="SUPFAM" id="SSF54427">
    <property type="entry name" value="NTF2-like"/>
    <property type="match status" value="1"/>
</dbReference>
<dbReference type="EMBL" id="CAICTM010001266">
    <property type="protein sequence ID" value="CAB9522107.1"/>
    <property type="molecule type" value="Genomic_DNA"/>
</dbReference>
<dbReference type="Proteomes" id="UP001153069">
    <property type="component" value="Unassembled WGS sequence"/>
</dbReference>
<comment type="caution">
    <text evidence="2">The sequence shown here is derived from an EMBL/GenBank/DDBJ whole genome shotgun (WGS) entry which is preliminary data.</text>
</comment>
<keyword evidence="3" id="KW-1185">Reference proteome</keyword>
<evidence type="ECO:0000313" key="2">
    <source>
        <dbReference type="EMBL" id="CAB9522107.1"/>
    </source>
</evidence>
<dbReference type="Gene3D" id="3.10.450.50">
    <property type="match status" value="1"/>
</dbReference>
<proteinExistence type="predicted"/>
<sequence>MPGIKKWLAKRLGGKSFSSKRDPVVAADKSDNASTTISEQQDRTEDVKAVELWLEMWRQKRLDEVVALSSPDCQYHVTLEDGEMMEVKLQDFIDQMASCYESFPDYDSVWESIEPDPTNGSIVIKNYTSHATHTGTPFAFGPYPAIPASGAEIHDDAISMYIFLKDGKPIYIKTAFEGVQIGPAAYYTQIGGIII</sequence>
<organism evidence="2 3">
    <name type="scientific">Seminavis robusta</name>
    <dbReference type="NCBI Taxonomy" id="568900"/>
    <lineage>
        <taxon>Eukaryota</taxon>
        <taxon>Sar</taxon>
        <taxon>Stramenopiles</taxon>
        <taxon>Ochrophyta</taxon>
        <taxon>Bacillariophyta</taxon>
        <taxon>Bacillariophyceae</taxon>
        <taxon>Bacillariophycidae</taxon>
        <taxon>Naviculales</taxon>
        <taxon>Naviculaceae</taxon>
        <taxon>Seminavis</taxon>
    </lineage>
</organism>
<gene>
    <name evidence="2" type="ORF">SEMRO_1268_G257770.1</name>
</gene>
<reference evidence="2" key="1">
    <citation type="submission" date="2020-06" db="EMBL/GenBank/DDBJ databases">
        <authorList>
            <consortium name="Plant Systems Biology data submission"/>
        </authorList>
    </citation>
    <scope>NUCLEOTIDE SEQUENCE</scope>
    <source>
        <strain evidence="2">D6</strain>
    </source>
</reference>
<protein>
    <submittedName>
        <fullName evidence="2">Uncharacterized protein</fullName>
    </submittedName>
</protein>
<feature type="compositionally biased region" description="Basic and acidic residues" evidence="1">
    <location>
        <begin position="19"/>
        <end position="31"/>
    </location>
</feature>